<organism evidence="3 4">
    <name type="scientific">Lolium multiflorum</name>
    <name type="common">Italian ryegrass</name>
    <name type="synonym">Lolium perenne subsp. multiflorum</name>
    <dbReference type="NCBI Taxonomy" id="4521"/>
    <lineage>
        <taxon>Eukaryota</taxon>
        <taxon>Viridiplantae</taxon>
        <taxon>Streptophyta</taxon>
        <taxon>Embryophyta</taxon>
        <taxon>Tracheophyta</taxon>
        <taxon>Spermatophyta</taxon>
        <taxon>Magnoliopsida</taxon>
        <taxon>Liliopsida</taxon>
        <taxon>Poales</taxon>
        <taxon>Poaceae</taxon>
        <taxon>BOP clade</taxon>
        <taxon>Pooideae</taxon>
        <taxon>Poodae</taxon>
        <taxon>Poeae</taxon>
        <taxon>Poeae Chloroplast Group 2 (Poeae type)</taxon>
        <taxon>Loliodinae</taxon>
        <taxon>Loliinae</taxon>
        <taxon>Lolium</taxon>
    </lineage>
</organism>
<feature type="compositionally biased region" description="Basic and acidic residues" evidence="1">
    <location>
        <begin position="605"/>
        <end position="620"/>
    </location>
</feature>
<feature type="region of interest" description="Disordered" evidence="1">
    <location>
        <begin position="208"/>
        <end position="251"/>
    </location>
</feature>
<feature type="domain" description="Retroviral polymerase SH3-like" evidence="2">
    <location>
        <begin position="344"/>
        <end position="404"/>
    </location>
</feature>
<dbReference type="PANTHER" id="PTHR47481">
    <property type="match status" value="1"/>
</dbReference>
<dbReference type="InterPro" id="IPR057670">
    <property type="entry name" value="SH3_retrovirus"/>
</dbReference>
<feature type="region of interest" description="Disordered" evidence="1">
    <location>
        <begin position="558"/>
        <end position="631"/>
    </location>
</feature>
<evidence type="ECO:0000313" key="3">
    <source>
        <dbReference type="EMBL" id="KAK1646210.1"/>
    </source>
</evidence>
<accession>A0AAD8S6Q9</accession>
<dbReference type="EMBL" id="JAUUTY010000004">
    <property type="protein sequence ID" value="KAK1646210.1"/>
    <property type="molecule type" value="Genomic_DNA"/>
</dbReference>
<protein>
    <recommendedName>
        <fullName evidence="2">Retroviral polymerase SH3-like domain-containing protein</fullName>
    </recommendedName>
</protein>
<feature type="compositionally biased region" description="Basic residues" evidence="1">
    <location>
        <begin position="579"/>
        <end position="589"/>
    </location>
</feature>
<proteinExistence type="predicted"/>
<comment type="caution">
    <text evidence="3">The sequence shown here is derived from an EMBL/GenBank/DDBJ whole genome shotgun (WGS) entry which is preliminary data.</text>
</comment>
<reference evidence="3" key="1">
    <citation type="submission" date="2023-07" db="EMBL/GenBank/DDBJ databases">
        <title>A chromosome-level genome assembly of Lolium multiflorum.</title>
        <authorList>
            <person name="Chen Y."/>
            <person name="Copetti D."/>
            <person name="Kolliker R."/>
            <person name="Studer B."/>
        </authorList>
    </citation>
    <scope>NUCLEOTIDE SEQUENCE</scope>
    <source>
        <strain evidence="3">02402/16</strain>
        <tissue evidence="3">Leaf</tissue>
    </source>
</reference>
<dbReference type="Proteomes" id="UP001231189">
    <property type="component" value="Unassembled WGS sequence"/>
</dbReference>
<feature type="compositionally biased region" description="Low complexity" evidence="1">
    <location>
        <begin position="114"/>
        <end position="128"/>
    </location>
</feature>
<dbReference type="PANTHER" id="PTHR47481:SF41">
    <property type="entry name" value="COPIA-LIKE POLYPROTEIN_RETROTRANSPOSON"/>
    <property type="match status" value="1"/>
</dbReference>
<dbReference type="AlphaFoldDB" id="A0AAD8S6Q9"/>
<evidence type="ECO:0000259" key="2">
    <source>
        <dbReference type="Pfam" id="PF25597"/>
    </source>
</evidence>
<evidence type="ECO:0000313" key="4">
    <source>
        <dbReference type="Proteomes" id="UP001231189"/>
    </source>
</evidence>
<sequence>MSLDDYALKLKSLSDELRDLEFPIDDKIMLSTLSAGLGEDLSNAASNLTLLATPTFEQAVAYLRLEERRLKHLRARAAHTAFVAASPVALRLPPRAPASPLGSAAGFLQPVTRPARPAPGPARTVPAGQTGPGPPCRAPAGQTGPWTGQRPFRRWSPRPSSPWRWRQWWCAGAPAPRPSQHTAPPWTAGHNPWTGVVHAYSMPVPRAPTRHHGAASATHQAFSAPSLPGLRRPPGRDSVGSRAPDRPPERPLRARMVAVATGSWAPAHMAAHPERSCRTDASYPQRLRPHPSFHASMPPRFWPDALATATLVNIRPCRVRWSYTPHQLLYGVPPAYDDLRIFGCRCYPNTAATAAHKLAPRSLPCVFLGYPANTKGYRCYDPVSHRVITSRHVYFDELVFPFQQGLGDTSDDAPGARWPSCGRAPATDHGGPLCAGPVWSLGVSVAFGAPGAPVARGALGAPVARGASVAHGDPGVPVARDARGVPGAPVACGVPFDLGRFVSCLVGRLAVRLATRRCGPCAHAHPRTCGRATAVYTLPRRPHVCASSLAFRPAGRRRRAFTSRPCRTRSDRFPGRVTPRPRRPCRRPTRPAAARRLSFARPANRARDRPTRSAARSDRLLRRRQPGDRSFASAHLGSRCLTRPALACRHAGGIRRAAA</sequence>
<gene>
    <name evidence="3" type="ORF">QYE76_064015</name>
</gene>
<keyword evidence="4" id="KW-1185">Reference proteome</keyword>
<dbReference type="Pfam" id="PF25597">
    <property type="entry name" value="SH3_retrovirus"/>
    <property type="match status" value="1"/>
</dbReference>
<name>A0AAD8S6Q9_LOLMU</name>
<feature type="region of interest" description="Disordered" evidence="1">
    <location>
        <begin position="114"/>
        <end position="159"/>
    </location>
</feature>
<evidence type="ECO:0000256" key="1">
    <source>
        <dbReference type="SAM" id="MobiDB-lite"/>
    </source>
</evidence>